<sequence>MLKAKLNLNFDINREQVFAAGGFCALLLICAIAIAGALQARSSALQHLTEQHDELAALELRSRPAADKRGQTQRLAAPMAAFLDAPTSGLATAQLQAYLSELVLSQHAVLVSSGIPVDRDDKNDAIRLQISLNATLAALQTLLYRLESGAPYVFVDALLVQPGGSTERTAGDPVLKVTLTVHAFWRRRTA</sequence>
<feature type="transmembrane region" description="Helical" evidence="1">
    <location>
        <begin position="17"/>
        <end position="38"/>
    </location>
</feature>
<proteinExistence type="predicted"/>
<gene>
    <name evidence="2" type="ORF">SAMN05444164_7632</name>
</gene>
<reference evidence="2 3" key="1">
    <citation type="submission" date="2016-10" db="EMBL/GenBank/DDBJ databases">
        <authorList>
            <person name="de Groot N.N."/>
        </authorList>
    </citation>
    <scope>NUCLEOTIDE SEQUENCE [LARGE SCALE GENOMIC DNA]</scope>
    <source>
        <strain evidence="2 3">MT12</strain>
    </source>
</reference>
<evidence type="ECO:0000313" key="3">
    <source>
        <dbReference type="Proteomes" id="UP000198992"/>
    </source>
</evidence>
<dbReference type="OrthoDB" id="8456037at2"/>
<dbReference type="Pfam" id="PF10741">
    <property type="entry name" value="T2SSM_b"/>
    <property type="match status" value="1"/>
</dbReference>
<dbReference type="Proteomes" id="UP000198992">
    <property type="component" value="Unassembled WGS sequence"/>
</dbReference>
<evidence type="ECO:0000313" key="2">
    <source>
        <dbReference type="EMBL" id="SEE31261.1"/>
    </source>
</evidence>
<evidence type="ECO:0000256" key="1">
    <source>
        <dbReference type="SAM" id="Phobius"/>
    </source>
</evidence>
<dbReference type="AlphaFoldDB" id="A0A1H5HU88"/>
<keyword evidence="1" id="KW-0812">Transmembrane</keyword>
<name>A0A1H5HU88_9BRAD</name>
<dbReference type="NCBIfam" id="NF040576">
    <property type="entry name" value="T2SS_GspM_XpsM"/>
    <property type="match status" value="1"/>
</dbReference>
<dbReference type="EMBL" id="FNTH01000001">
    <property type="protein sequence ID" value="SEE31261.1"/>
    <property type="molecule type" value="Genomic_DNA"/>
</dbReference>
<dbReference type="RefSeq" id="WP_092124801.1">
    <property type="nucleotide sequence ID" value="NZ_FNTH01000001.1"/>
</dbReference>
<dbReference type="InterPro" id="IPR034756">
    <property type="entry name" value="T2SSM_b"/>
</dbReference>
<protein>
    <submittedName>
        <fullName evidence="2">General secretion pathway protein M</fullName>
    </submittedName>
</protein>
<accession>A0A1H5HU88</accession>
<keyword evidence="1" id="KW-0472">Membrane</keyword>
<keyword evidence="1" id="KW-1133">Transmembrane helix</keyword>
<organism evidence="2 3">
    <name type="scientific">Bradyrhizobium erythrophlei</name>
    <dbReference type="NCBI Taxonomy" id="1437360"/>
    <lineage>
        <taxon>Bacteria</taxon>
        <taxon>Pseudomonadati</taxon>
        <taxon>Pseudomonadota</taxon>
        <taxon>Alphaproteobacteria</taxon>
        <taxon>Hyphomicrobiales</taxon>
        <taxon>Nitrobacteraceae</taxon>
        <taxon>Bradyrhizobium</taxon>
    </lineage>
</organism>